<dbReference type="OrthoDB" id="9815602at2"/>
<dbReference type="SUPFAM" id="SSF53850">
    <property type="entry name" value="Periplasmic binding protein-like II"/>
    <property type="match status" value="1"/>
</dbReference>
<dbReference type="PANTHER" id="PTHR31528">
    <property type="entry name" value="4-AMINO-5-HYDROXYMETHYL-2-METHYLPYRIMIDINE PHOSPHATE SYNTHASE THI11-RELATED"/>
    <property type="match status" value="1"/>
</dbReference>
<name>A0A0T5XAX1_9BACT</name>
<dbReference type="STRING" id="592015.HMPREF1705_02760"/>
<dbReference type="RefSeq" id="WP_057940786.1">
    <property type="nucleotide sequence ID" value="NZ_ACJX03000001.1"/>
</dbReference>
<proteinExistence type="predicted"/>
<dbReference type="eggNOG" id="COG0715">
    <property type="taxonomic scope" value="Bacteria"/>
</dbReference>
<dbReference type="Proteomes" id="UP000005273">
    <property type="component" value="Unassembled WGS sequence"/>
</dbReference>
<reference evidence="3" key="1">
    <citation type="submission" date="2012-09" db="EMBL/GenBank/DDBJ databases">
        <authorList>
            <person name="Weinstock G."/>
            <person name="Sodergren E."/>
            <person name="Clifton S."/>
            <person name="Fulton L."/>
            <person name="Fulton B."/>
            <person name="Courtney L."/>
            <person name="Fronick C."/>
            <person name="Harrison M."/>
            <person name="Strong C."/>
            <person name="Farmer C."/>
            <person name="Delehaunty K."/>
            <person name="Markovic C."/>
            <person name="Hall O."/>
            <person name="Minx P."/>
            <person name="Tomlinson C."/>
            <person name="Mitreva M."/>
            <person name="Nelson J."/>
            <person name="Hou S."/>
            <person name="Wollam A."/>
            <person name="Pepin K.H."/>
            <person name="Johnson M."/>
            <person name="Bhonagiri V."/>
            <person name="Nash W.E."/>
            <person name="Suruliraj S."/>
            <person name="Warren W."/>
            <person name="Chinwalla A."/>
            <person name="Mardis E.R."/>
            <person name="Wilson R.K."/>
        </authorList>
    </citation>
    <scope>NUCLEOTIDE SEQUENCE [LARGE SCALE GENOMIC DNA]</scope>
    <source>
        <strain evidence="3">OS1</strain>
    </source>
</reference>
<feature type="domain" description="SsuA/THI5-like" evidence="1">
    <location>
        <begin position="32"/>
        <end position="244"/>
    </location>
</feature>
<dbReference type="InterPro" id="IPR027939">
    <property type="entry name" value="NMT1/THI5"/>
</dbReference>
<keyword evidence="3" id="KW-1185">Reference proteome</keyword>
<evidence type="ECO:0000259" key="1">
    <source>
        <dbReference type="Pfam" id="PF09084"/>
    </source>
</evidence>
<dbReference type="Gene3D" id="3.40.190.10">
    <property type="entry name" value="Periplasmic binding protein-like II"/>
    <property type="match status" value="2"/>
</dbReference>
<gene>
    <name evidence="2" type="ORF">HMPREF1705_02760</name>
</gene>
<dbReference type="AlphaFoldDB" id="A0A0T5XAX1"/>
<accession>A0A0T5XAX1</accession>
<sequence>MKRMCLTFLLILTLAVPAMGKEITLILDWFPNVDHIPLYVAQQKGYFDEEGLGVKIIPPSESADALKLAAAGRAELGISYEPQALVAASEGIPLLVVGRLIGHPLSTVLYIEGRGIEKPQDLNGKPMGYTVAGMEDVLAKAFCELNEVTDYDLVHVEFAIVPSLVSGRVDSVMGGFRNYEVVELELKGYKPGYFALEEHGFPDYDELVVVANPTFAKKNPEAIRSIRKALSRATEYTLKNPKEALAVYLKAVPESDEKLEKLAFEKTLPFYAESQILDAERWRTFADFAHKVGLIERPVDVEPLLWKD</sequence>
<dbReference type="Pfam" id="PF09084">
    <property type="entry name" value="NMT1"/>
    <property type="match status" value="1"/>
</dbReference>
<protein>
    <submittedName>
        <fullName evidence="2">NMT1/THI5-like protein</fullName>
    </submittedName>
</protein>
<dbReference type="GO" id="GO:0009228">
    <property type="term" value="P:thiamine biosynthetic process"/>
    <property type="evidence" value="ECO:0007669"/>
    <property type="project" value="InterPro"/>
</dbReference>
<evidence type="ECO:0000313" key="3">
    <source>
        <dbReference type="Proteomes" id="UP000005273"/>
    </source>
</evidence>
<organism evidence="2 3">
    <name type="scientific">Acetomicrobium hydrogeniformans ATCC BAA-1850</name>
    <dbReference type="NCBI Taxonomy" id="592015"/>
    <lineage>
        <taxon>Bacteria</taxon>
        <taxon>Thermotogati</taxon>
        <taxon>Synergistota</taxon>
        <taxon>Synergistia</taxon>
        <taxon>Synergistales</taxon>
        <taxon>Acetomicrobiaceae</taxon>
        <taxon>Acetomicrobium</taxon>
    </lineage>
</organism>
<dbReference type="InterPro" id="IPR015168">
    <property type="entry name" value="SsuA/THI5"/>
</dbReference>
<comment type="caution">
    <text evidence="2">The sequence shown here is derived from an EMBL/GenBank/DDBJ whole genome shotgun (WGS) entry which is preliminary data.</text>
</comment>
<dbReference type="EMBL" id="ACJX03000001">
    <property type="protein sequence ID" value="KRT35527.1"/>
    <property type="molecule type" value="Genomic_DNA"/>
</dbReference>
<evidence type="ECO:0000313" key="2">
    <source>
        <dbReference type="EMBL" id="KRT35527.1"/>
    </source>
</evidence>
<dbReference type="PANTHER" id="PTHR31528:SF3">
    <property type="entry name" value="THIAMINE BIOSYNTHESIS PROTEIN HI_0357-RELATED"/>
    <property type="match status" value="1"/>
</dbReference>